<dbReference type="Pfam" id="PF02738">
    <property type="entry name" value="MoCoBD_1"/>
    <property type="match status" value="1"/>
</dbReference>
<dbReference type="PATRIC" id="fig|1449976.3.peg.5177"/>
<dbReference type="InterPro" id="IPR012368">
    <property type="entry name" value="OxRdtase_Mopterin-bd_su_IorB"/>
</dbReference>
<evidence type="ECO:0000259" key="1">
    <source>
        <dbReference type="SMART" id="SM01008"/>
    </source>
</evidence>
<dbReference type="Gene3D" id="3.30.365.10">
    <property type="entry name" value="Aldehyde oxidase/xanthine dehydrogenase, molybdopterin binding domain"/>
    <property type="match status" value="4"/>
</dbReference>
<dbReference type="Proteomes" id="UP000019225">
    <property type="component" value="Chromosome"/>
</dbReference>
<feature type="domain" description="Aldehyde oxidase/xanthine dehydrogenase a/b hammerhead" evidence="1">
    <location>
        <begin position="231"/>
        <end position="310"/>
    </location>
</feature>
<dbReference type="InterPro" id="IPR052516">
    <property type="entry name" value="N-heterocyclic_Hydroxylase"/>
</dbReference>
<dbReference type="InterPro" id="IPR000674">
    <property type="entry name" value="Ald_Oxase/Xan_DH_a/b"/>
</dbReference>
<dbReference type="InterPro" id="IPR008274">
    <property type="entry name" value="AldOxase/xan_DH_MoCoBD1"/>
</dbReference>
<protein>
    <recommendedName>
        <fullName evidence="1">Aldehyde oxidase/xanthine dehydrogenase a/b hammerhead domain-containing protein</fullName>
    </recommendedName>
</protein>
<dbReference type="Pfam" id="PF20256">
    <property type="entry name" value="MoCoBD_2"/>
    <property type="match status" value="2"/>
</dbReference>
<dbReference type="RefSeq" id="WP_025358525.1">
    <property type="nucleotide sequence ID" value="NZ_CP007155.1"/>
</dbReference>
<evidence type="ECO:0000313" key="2">
    <source>
        <dbReference type="EMBL" id="AHH98519.1"/>
    </source>
</evidence>
<dbReference type="Gene3D" id="3.90.1170.50">
    <property type="entry name" value="Aldehyde oxidase/xanthine dehydrogenase, a/b hammerhead"/>
    <property type="match status" value="1"/>
</dbReference>
<dbReference type="SMART" id="SM01008">
    <property type="entry name" value="Ald_Xan_dh_C"/>
    <property type="match status" value="1"/>
</dbReference>
<dbReference type="PIRSF" id="PIRSF036389">
    <property type="entry name" value="IOR_B"/>
    <property type="match status" value="1"/>
</dbReference>
<dbReference type="GO" id="GO:0016491">
    <property type="term" value="F:oxidoreductase activity"/>
    <property type="evidence" value="ECO:0007669"/>
    <property type="project" value="InterPro"/>
</dbReference>
<dbReference type="EMBL" id="CP007155">
    <property type="protein sequence ID" value="AHH98519.1"/>
    <property type="molecule type" value="Genomic_DNA"/>
</dbReference>
<dbReference type="InterPro" id="IPR037165">
    <property type="entry name" value="AldOxase/xan_DH_Mopterin-bd_sf"/>
</dbReference>
<dbReference type="SUPFAM" id="SSF56003">
    <property type="entry name" value="Molybdenum cofactor-binding domain"/>
    <property type="match status" value="2"/>
</dbReference>
<dbReference type="InterPro" id="IPR046867">
    <property type="entry name" value="AldOxase/xan_DH_MoCoBD2"/>
</dbReference>
<proteinExistence type="predicted"/>
<organism evidence="2 3">
    <name type="scientific">Kutzneria albida DSM 43870</name>
    <dbReference type="NCBI Taxonomy" id="1449976"/>
    <lineage>
        <taxon>Bacteria</taxon>
        <taxon>Bacillati</taxon>
        <taxon>Actinomycetota</taxon>
        <taxon>Actinomycetes</taxon>
        <taxon>Pseudonocardiales</taxon>
        <taxon>Pseudonocardiaceae</taxon>
        <taxon>Kutzneria</taxon>
    </lineage>
</organism>
<sequence length="742" mass="78590">MASPPQSEPTRIGRRGFLTFLVAAPVLTVAADLATEAVAPGTANAVVPTLPAPADLTDLGDILILAGTPTANMLVLQVERDNRVHLQLPRAEVGQGLTTATAMLVAEELDVPLDQVVVTLSDARTELLFNQLTGGSNSIRSLYTPVRTAAATARARVVAAASERFGVPAAKLVTRGGAVHTADGRSAGYGELTAAAARSTLAIGEVRLKPEAQHNVVGTPTSRVDARAMVTGQQRYTLDLDVPGAMPTMVRRPPTINGTVRAITNEAAVRAMPGVLALAVVPTGVAVTAETFGQALDAKNALQVTWNGGTVDNLSDVDIRKQLHAAALPFVVPPLLTQYVDAEFDFAFVSHAPMETNSAIADVRGDSAEIWAGLKSPIVAKQTIAQAIGLPVDKVTVHVVQGGGSFGRRLFFDAALEAAQISKAMKRPVKLMWSRIDDMRHGRARAASHHKIRATFALGQVLTFEHRVASVETDFRHGLGEILTATAAHLPVAGNLSFAQTVFLTTVKSPYNFGVTTQLLNEVPLQMHTGSFRSVYSANTRGAEEMVVDLLAAKLGKDPVAFRREFLKTDRQRAVLDKVASAGNWGRAMPKGFAQGVAVHDEYKSCTACLVEIDARDPKAPRVVRAVIAADVGRPINPRGLQAQLLGGLTDAISTTLRAGLHIDKGLPLEGSYSQFHYARQKDTPTDVQIFVMPANGEPGGAGELGLPAAVGAIANAYTRATGTRPTSFPINFPVDFDPFPR</sequence>
<dbReference type="AlphaFoldDB" id="W5WK14"/>
<name>W5WK14_9PSEU</name>
<keyword evidence="3" id="KW-1185">Reference proteome</keyword>
<dbReference type="InterPro" id="IPR006311">
    <property type="entry name" value="TAT_signal"/>
</dbReference>
<dbReference type="PROSITE" id="PS51318">
    <property type="entry name" value="TAT"/>
    <property type="match status" value="1"/>
</dbReference>
<reference evidence="2 3" key="1">
    <citation type="journal article" date="2014" name="BMC Genomics">
        <title>Complete genome sequence of producer of the glycopeptide antibiotic Aculeximycin Kutzneria albida DSM 43870T, a representative of minor genus of Pseudonocardiaceae.</title>
        <authorList>
            <person name="Rebets Y."/>
            <person name="Tokovenko B."/>
            <person name="Lushchyk I."/>
            <person name="Ruckert C."/>
            <person name="Zaburannyi N."/>
            <person name="Bechthold A."/>
            <person name="Kalinowski J."/>
            <person name="Luzhetskyy A."/>
        </authorList>
    </citation>
    <scope>NUCLEOTIDE SEQUENCE [LARGE SCALE GENOMIC DNA]</scope>
    <source>
        <strain evidence="2">DSM 43870</strain>
    </source>
</reference>
<dbReference type="HOGENOM" id="CLU_013917_0_1_11"/>
<dbReference type="PANTHER" id="PTHR47495:SF1">
    <property type="entry name" value="BLL3820 PROTEIN"/>
    <property type="match status" value="1"/>
</dbReference>
<dbReference type="STRING" id="1449976.KALB_5157"/>
<dbReference type="KEGG" id="kal:KALB_5157"/>
<dbReference type="PANTHER" id="PTHR47495">
    <property type="entry name" value="ALDEHYDE DEHYDROGENASE"/>
    <property type="match status" value="1"/>
</dbReference>
<evidence type="ECO:0000313" key="3">
    <source>
        <dbReference type="Proteomes" id="UP000019225"/>
    </source>
</evidence>
<dbReference type="OrthoDB" id="9767994at2"/>
<accession>W5WK14</accession>
<gene>
    <name evidence="2" type="ORF">KALB_5157</name>
</gene>
<dbReference type="eggNOG" id="COG1529">
    <property type="taxonomic scope" value="Bacteria"/>
</dbReference>